<keyword evidence="2" id="KW-0677">Repeat</keyword>
<dbReference type="PROSITE" id="PS50157">
    <property type="entry name" value="ZINC_FINGER_C2H2_2"/>
    <property type="match status" value="1"/>
</dbReference>
<dbReference type="AlphaFoldDB" id="A0AAV2S1X5"/>
<dbReference type="Gene3D" id="3.30.160.60">
    <property type="entry name" value="Classic Zinc Finger"/>
    <property type="match status" value="1"/>
</dbReference>
<evidence type="ECO:0000256" key="4">
    <source>
        <dbReference type="ARBA" id="ARBA00022833"/>
    </source>
</evidence>
<feature type="domain" description="C2H2-type" evidence="8">
    <location>
        <begin position="96"/>
        <end position="123"/>
    </location>
</feature>
<evidence type="ECO:0000256" key="2">
    <source>
        <dbReference type="ARBA" id="ARBA00022737"/>
    </source>
</evidence>
<sequence length="147" mass="16379">VEEHTAVHTEEKPNNSKNGDSKTGKQVNNEDLITGHTSVKSPAYTEYKNTLKGENYLNEHTAVHTDGKPLQCTKSGDTKSEKNSQTQLEHTGETVKTCTKCNRNFTTEFSLNKHMENHIKENSYSGVVKSPTLKQISTKSIQNGRSN</sequence>
<accession>A0AAV2S1X5</accession>
<evidence type="ECO:0000313" key="9">
    <source>
        <dbReference type="EMBL" id="CAL4149303.1"/>
    </source>
</evidence>
<feature type="non-terminal residue" evidence="9">
    <location>
        <position position="1"/>
    </location>
</feature>
<evidence type="ECO:0000256" key="6">
    <source>
        <dbReference type="PROSITE-ProRule" id="PRU00042"/>
    </source>
</evidence>
<protein>
    <recommendedName>
        <fullName evidence="8">C2H2-type domain-containing protein</fullName>
    </recommendedName>
</protein>
<feature type="region of interest" description="Disordered" evidence="7">
    <location>
        <begin position="58"/>
        <end position="92"/>
    </location>
</feature>
<dbReference type="GO" id="GO:0008270">
    <property type="term" value="F:zinc ion binding"/>
    <property type="evidence" value="ECO:0007669"/>
    <property type="project" value="UniProtKB-KW"/>
</dbReference>
<dbReference type="PANTHER" id="PTHR24377">
    <property type="entry name" value="IP01015P-RELATED"/>
    <property type="match status" value="1"/>
</dbReference>
<evidence type="ECO:0000256" key="5">
    <source>
        <dbReference type="ARBA" id="ARBA00023242"/>
    </source>
</evidence>
<organism evidence="9 10">
    <name type="scientific">Meganyctiphanes norvegica</name>
    <name type="common">Northern krill</name>
    <name type="synonym">Thysanopoda norvegica</name>
    <dbReference type="NCBI Taxonomy" id="48144"/>
    <lineage>
        <taxon>Eukaryota</taxon>
        <taxon>Metazoa</taxon>
        <taxon>Ecdysozoa</taxon>
        <taxon>Arthropoda</taxon>
        <taxon>Crustacea</taxon>
        <taxon>Multicrustacea</taxon>
        <taxon>Malacostraca</taxon>
        <taxon>Eumalacostraca</taxon>
        <taxon>Eucarida</taxon>
        <taxon>Euphausiacea</taxon>
        <taxon>Euphausiidae</taxon>
        <taxon>Meganyctiphanes</taxon>
    </lineage>
</organism>
<evidence type="ECO:0000256" key="1">
    <source>
        <dbReference type="ARBA" id="ARBA00022723"/>
    </source>
</evidence>
<evidence type="ECO:0000313" key="10">
    <source>
        <dbReference type="Proteomes" id="UP001497623"/>
    </source>
</evidence>
<evidence type="ECO:0000256" key="3">
    <source>
        <dbReference type="ARBA" id="ARBA00022771"/>
    </source>
</evidence>
<dbReference type="InterPro" id="IPR013087">
    <property type="entry name" value="Znf_C2H2_type"/>
</dbReference>
<dbReference type="InterPro" id="IPR036236">
    <property type="entry name" value="Znf_C2H2_sf"/>
</dbReference>
<keyword evidence="3 6" id="KW-0863">Zinc-finger</keyword>
<feature type="region of interest" description="Disordered" evidence="7">
    <location>
        <begin position="1"/>
        <end position="45"/>
    </location>
</feature>
<dbReference type="PROSITE" id="PS00028">
    <property type="entry name" value="ZINC_FINGER_C2H2_1"/>
    <property type="match status" value="1"/>
</dbReference>
<evidence type="ECO:0000256" key="7">
    <source>
        <dbReference type="SAM" id="MobiDB-lite"/>
    </source>
</evidence>
<feature type="region of interest" description="Disordered" evidence="7">
    <location>
        <begin position="127"/>
        <end position="147"/>
    </location>
</feature>
<comment type="caution">
    <text evidence="9">The sequence shown here is derived from an EMBL/GenBank/DDBJ whole genome shotgun (WGS) entry which is preliminary data.</text>
</comment>
<feature type="compositionally biased region" description="Polar residues" evidence="7">
    <location>
        <begin position="132"/>
        <end position="147"/>
    </location>
</feature>
<gene>
    <name evidence="9" type="ORF">MNOR_LOCUS30385</name>
</gene>
<feature type="compositionally biased region" description="Polar residues" evidence="7">
    <location>
        <begin position="83"/>
        <end position="92"/>
    </location>
</feature>
<reference evidence="9 10" key="1">
    <citation type="submission" date="2024-05" db="EMBL/GenBank/DDBJ databases">
        <authorList>
            <person name="Wallberg A."/>
        </authorList>
    </citation>
    <scope>NUCLEOTIDE SEQUENCE [LARGE SCALE GENOMIC DNA]</scope>
</reference>
<feature type="compositionally biased region" description="Basic and acidic residues" evidence="7">
    <location>
        <begin position="1"/>
        <end position="23"/>
    </location>
</feature>
<evidence type="ECO:0000259" key="8">
    <source>
        <dbReference type="PROSITE" id="PS50157"/>
    </source>
</evidence>
<dbReference type="SUPFAM" id="SSF57667">
    <property type="entry name" value="beta-beta-alpha zinc fingers"/>
    <property type="match status" value="1"/>
</dbReference>
<proteinExistence type="predicted"/>
<dbReference type="InterPro" id="IPR050826">
    <property type="entry name" value="Krueppel_C2H2_ZnFinger"/>
</dbReference>
<keyword evidence="4" id="KW-0862">Zinc</keyword>
<keyword evidence="1" id="KW-0479">Metal-binding</keyword>
<dbReference type="EMBL" id="CAXKWB010036972">
    <property type="protein sequence ID" value="CAL4149303.1"/>
    <property type="molecule type" value="Genomic_DNA"/>
</dbReference>
<keyword evidence="10" id="KW-1185">Reference proteome</keyword>
<keyword evidence="5" id="KW-0539">Nucleus</keyword>
<feature type="compositionally biased region" description="Polar residues" evidence="7">
    <location>
        <begin position="24"/>
        <end position="40"/>
    </location>
</feature>
<dbReference type="Proteomes" id="UP001497623">
    <property type="component" value="Unassembled WGS sequence"/>
</dbReference>
<name>A0AAV2S1X5_MEGNR</name>